<dbReference type="InParanoid" id="A0A024GQX2"/>
<dbReference type="AlphaFoldDB" id="A0A024GQX2"/>
<dbReference type="Proteomes" id="UP000053237">
    <property type="component" value="Unassembled WGS sequence"/>
</dbReference>
<protein>
    <submittedName>
        <fullName evidence="1">Uncharacterized protein</fullName>
    </submittedName>
</protein>
<reference evidence="1 2" key="1">
    <citation type="submission" date="2012-05" db="EMBL/GenBank/DDBJ databases">
        <title>Recombination and specialization in a pathogen metapopulation.</title>
        <authorList>
            <person name="Gardiner A."/>
            <person name="Kemen E."/>
            <person name="Schultz-Larsen T."/>
            <person name="MacLean D."/>
            <person name="Van Oosterhout C."/>
            <person name="Jones J.D.G."/>
        </authorList>
    </citation>
    <scope>NUCLEOTIDE SEQUENCE [LARGE SCALE GENOMIC DNA]</scope>
    <source>
        <strain evidence="1 2">Ac Nc2</strain>
    </source>
</reference>
<gene>
    <name evidence="1" type="ORF">BN9_099620</name>
</gene>
<evidence type="ECO:0000313" key="2">
    <source>
        <dbReference type="Proteomes" id="UP000053237"/>
    </source>
</evidence>
<accession>A0A024GQX2</accession>
<sequence length="103" mass="11717">MARSASAGRIKLDVASHMDEAMKSHYLCLMYLIRPEGSLCISAVVNYIVDRSLCFAERNRCYVVFILIRMTLHLSLSPRNSLSFSICNSLRFHLSQTNISRDS</sequence>
<comment type="caution">
    <text evidence="1">The sequence shown here is derived from an EMBL/GenBank/DDBJ whole genome shotgun (WGS) entry which is preliminary data.</text>
</comment>
<name>A0A024GQX2_9STRA</name>
<organism evidence="1 2">
    <name type="scientific">Albugo candida</name>
    <dbReference type="NCBI Taxonomy" id="65357"/>
    <lineage>
        <taxon>Eukaryota</taxon>
        <taxon>Sar</taxon>
        <taxon>Stramenopiles</taxon>
        <taxon>Oomycota</taxon>
        <taxon>Peronosporomycetes</taxon>
        <taxon>Albuginales</taxon>
        <taxon>Albuginaceae</taxon>
        <taxon>Albugo</taxon>
    </lineage>
</organism>
<dbReference type="EMBL" id="CAIX01000247">
    <property type="protein sequence ID" value="CCI48763.1"/>
    <property type="molecule type" value="Genomic_DNA"/>
</dbReference>
<keyword evidence="2" id="KW-1185">Reference proteome</keyword>
<proteinExistence type="predicted"/>
<evidence type="ECO:0000313" key="1">
    <source>
        <dbReference type="EMBL" id="CCI48763.1"/>
    </source>
</evidence>